<dbReference type="EMBL" id="UGPP01000001">
    <property type="protein sequence ID" value="STY71212.1"/>
    <property type="molecule type" value="Genomic_DNA"/>
</dbReference>
<protein>
    <submittedName>
        <fullName evidence="1">Uncharacterized protein</fullName>
    </submittedName>
</protein>
<organism evidence="1 2">
    <name type="scientific">Megamonas hypermegale</name>
    <dbReference type="NCBI Taxonomy" id="158847"/>
    <lineage>
        <taxon>Bacteria</taxon>
        <taxon>Bacillati</taxon>
        <taxon>Bacillota</taxon>
        <taxon>Negativicutes</taxon>
        <taxon>Selenomonadales</taxon>
        <taxon>Selenomonadaceae</taxon>
        <taxon>Megamonas</taxon>
    </lineage>
</organism>
<dbReference type="Proteomes" id="UP000255234">
    <property type="component" value="Unassembled WGS sequence"/>
</dbReference>
<evidence type="ECO:0000313" key="2">
    <source>
        <dbReference type="Proteomes" id="UP000255234"/>
    </source>
</evidence>
<evidence type="ECO:0000313" key="1">
    <source>
        <dbReference type="EMBL" id="STY71212.1"/>
    </source>
</evidence>
<gene>
    <name evidence="1" type="ORF">NCTC10571_01368</name>
</gene>
<sequence length="128" mass="14815">MPLCGNCIYHHAPYNRVCHYCSQIRLTTVSGEEYHDYYVDKRILELYSKPDNNALKNSETKNNRFLVGNIASVLLSEVVKIKIEKFSSIKVVITVKLKDATFETISMYDNYDDAKKAYDKIMIKYSEG</sequence>
<proteinExistence type="predicted"/>
<dbReference type="RefSeq" id="WP_115151578.1">
    <property type="nucleotide sequence ID" value="NZ_UGPP01000001.1"/>
</dbReference>
<accession>A0A378NS58</accession>
<dbReference type="AlphaFoldDB" id="A0A378NS58"/>
<reference evidence="1 2" key="1">
    <citation type="submission" date="2018-06" db="EMBL/GenBank/DDBJ databases">
        <authorList>
            <consortium name="Pathogen Informatics"/>
            <person name="Doyle S."/>
        </authorList>
    </citation>
    <scope>NUCLEOTIDE SEQUENCE [LARGE SCALE GENOMIC DNA]</scope>
    <source>
        <strain evidence="1 2">NCTC10571</strain>
    </source>
</reference>
<name>A0A378NS58_9FIRM</name>